<feature type="coiled-coil region" evidence="3">
    <location>
        <begin position="16"/>
        <end position="43"/>
    </location>
</feature>
<dbReference type="Proteomes" id="UP000199013">
    <property type="component" value="Unassembled WGS sequence"/>
</dbReference>
<dbReference type="PANTHER" id="PTHR30408:SF12">
    <property type="entry name" value="TYPE I RESTRICTION ENZYME MJAVIII SPECIFICITY SUBUNIT"/>
    <property type="match status" value="1"/>
</dbReference>
<keyword evidence="2" id="KW-0238">DNA-binding</keyword>
<dbReference type="Gene3D" id="3.90.220.20">
    <property type="entry name" value="DNA methylase specificity domains"/>
    <property type="match status" value="1"/>
</dbReference>
<evidence type="ECO:0000313" key="5">
    <source>
        <dbReference type="Proteomes" id="UP000199013"/>
    </source>
</evidence>
<name>A0A1C3PB58_9ACTN</name>
<dbReference type="InterPro" id="IPR052021">
    <property type="entry name" value="Type-I_RS_S_subunit"/>
</dbReference>
<dbReference type="GO" id="GO:0009307">
    <property type="term" value="P:DNA restriction-modification system"/>
    <property type="evidence" value="ECO:0007669"/>
    <property type="project" value="UniProtKB-KW"/>
</dbReference>
<evidence type="ECO:0000256" key="1">
    <source>
        <dbReference type="ARBA" id="ARBA00022747"/>
    </source>
</evidence>
<accession>A0A1C3PB58</accession>
<dbReference type="AlphaFoldDB" id="A0A1C3PB58"/>
<protein>
    <submittedName>
        <fullName evidence="4">Uncharacterized protein</fullName>
    </submittedName>
</protein>
<proteinExistence type="predicted"/>
<dbReference type="SUPFAM" id="SSF116734">
    <property type="entry name" value="DNA methylase specificity domain"/>
    <property type="match status" value="1"/>
</dbReference>
<evidence type="ECO:0000313" key="4">
    <source>
        <dbReference type="EMBL" id="SBW27043.1"/>
    </source>
</evidence>
<keyword evidence="5" id="KW-1185">Reference proteome</keyword>
<dbReference type="InterPro" id="IPR044946">
    <property type="entry name" value="Restrct_endonuc_typeI_TRD_sf"/>
</dbReference>
<reference evidence="5" key="1">
    <citation type="submission" date="2016-02" db="EMBL/GenBank/DDBJ databases">
        <authorList>
            <person name="Wibberg D."/>
        </authorList>
    </citation>
    <scope>NUCLEOTIDE SEQUENCE [LARGE SCALE GENOMIC DNA]</scope>
</reference>
<dbReference type="PANTHER" id="PTHR30408">
    <property type="entry name" value="TYPE-1 RESTRICTION ENZYME ECOKI SPECIFICITY PROTEIN"/>
    <property type="match status" value="1"/>
</dbReference>
<sequence>MVPQFAPATESVTVTAHALHEELEELNHRLADARETLRRLLTELSPDSSAAESRGSCELGTICDVKTGPSGRKYLPRSRESDAVPLLRPPDINKHRIATDDLYMIDRVAARKDLAQYLLQPGDIVYSRIGDSGHRAIVEPNHEGWAFGTALIRLRPTADWLSADYLYYYLGTHSVRDTLARRSVGATVRALSADSLRRLTIPRPPHNADALITYLAKCDEVSEISQRIGELVTRLRDLLADHSIVGAPRPGTSVVSEPFPATASNAV</sequence>
<evidence type="ECO:0000256" key="2">
    <source>
        <dbReference type="ARBA" id="ARBA00023125"/>
    </source>
</evidence>
<dbReference type="EMBL" id="FLUV01002157">
    <property type="protein sequence ID" value="SBW27043.1"/>
    <property type="molecule type" value="Genomic_DNA"/>
</dbReference>
<evidence type="ECO:0000256" key="3">
    <source>
        <dbReference type="SAM" id="Coils"/>
    </source>
</evidence>
<keyword evidence="1" id="KW-0680">Restriction system</keyword>
<gene>
    <name evidence="4" type="ORF">FDG2_5134</name>
</gene>
<dbReference type="GO" id="GO:0003677">
    <property type="term" value="F:DNA binding"/>
    <property type="evidence" value="ECO:0007669"/>
    <property type="project" value="UniProtKB-KW"/>
</dbReference>
<organism evidence="4 5">
    <name type="scientific">Candidatus Protofrankia californiensis</name>
    <dbReference type="NCBI Taxonomy" id="1839754"/>
    <lineage>
        <taxon>Bacteria</taxon>
        <taxon>Bacillati</taxon>
        <taxon>Actinomycetota</taxon>
        <taxon>Actinomycetes</taxon>
        <taxon>Frankiales</taxon>
        <taxon>Frankiaceae</taxon>
        <taxon>Protofrankia</taxon>
    </lineage>
</organism>
<keyword evidence="3" id="KW-0175">Coiled coil</keyword>